<feature type="transmembrane region" description="Helical" evidence="6">
    <location>
        <begin position="31"/>
        <end position="53"/>
    </location>
</feature>
<dbReference type="GO" id="GO:0016020">
    <property type="term" value="C:membrane"/>
    <property type="evidence" value="ECO:0007669"/>
    <property type="project" value="UniProtKB-SubCell"/>
</dbReference>
<feature type="transmembrane region" description="Helical" evidence="6">
    <location>
        <begin position="237"/>
        <end position="256"/>
    </location>
</feature>
<dbReference type="Pfam" id="PF13520">
    <property type="entry name" value="AA_permease_2"/>
    <property type="match status" value="1"/>
</dbReference>
<feature type="transmembrane region" description="Helical" evidence="6">
    <location>
        <begin position="162"/>
        <end position="182"/>
    </location>
</feature>
<feature type="transmembrane region" description="Helical" evidence="6">
    <location>
        <begin position="322"/>
        <end position="345"/>
    </location>
</feature>
<dbReference type="Gene3D" id="1.20.1740.10">
    <property type="entry name" value="Amino acid/polyamine transporter I"/>
    <property type="match status" value="1"/>
</dbReference>
<dbReference type="PIRSF" id="PIRSF006060">
    <property type="entry name" value="AA_transporter"/>
    <property type="match status" value="1"/>
</dbReference>
<evidence type="ECO:0000256" key="2">
    <source>
        <dbReference type="ARBA" id="ARBA00022448"/>
    </source>
</evidence>
<comment type="subcellular location">
    <subcellularLocation>
        <location evidence="1">Membrane</location>
        <topology evidence="1">Multi-pass membrane protein</topology>
    </subcellularLocation>
</comment>
<keyword evidence="2" id="KW-0813">Transport</keyword>
<evidence type="ECO:0000256" key="1">
    <source>
        <dbReference type="ARBA" id="ARBA00004141"/>
    </source>
</evidence>
<keyword evidence="4 6" id="KW-1133">Transmembrane helix</keyword>
<accession>A0A8F9TXI4</accession>
<feature type="transmembrane region" description="Helical" evidence="6">
    <location>
        <begin position="460"/>
        <end position="476"/>
    </location>
</feature>
<evidence type="ECO:0000256" key="3">
    <source>
        <dbReference type="ARBA" id="ARBA00022692"/>
    </source>
</evidence>
<dbReference type="EMBL" id="CP080507">
    <property type="protein sequence ID" value="QYM79684.1"/>
    <property type="molecule type" value="Genomic_DNA"/>
</dbReference>
<keyword evidence="5 6" id="KW-0472">Membrane</keyword>
<name>A0A8F9TXI4_9BACT</name>
<feature type="transmembrane region" description="Helical" evidence="6">
    <location>
        <begin position="59"/>
        <end position="81"/>
    </location>
</feature>
<protein>
    <submittedName>
        <fullName evidence="7">Amino acid permease</fullName>
    </submittedName>
</protein>
<dbReference type="RefSeq" id="WP_220163878.1">
    <property type="nucleotide sequence ID" value="NZ_CP080507.1"/>
</dbReference>
<evidence type="ECO:0000313" key="7">
    <source>
        <dbReference type="EMBL" id="QYM79684.1"/>
    </source>
</evidence>
<feature type="transmembrane region" description="Helical" evidence="6">
    <location>
        <begin position="102"/>
        <end position="126"/>
    </location>
</feature>
<sequence>MRLFQTKPVATLIAESESGPRMKRDLGPLNLISLGIGSVVGAGIFVLAGVSAAQYAGPAIVLSFIFSGICCLFAGLCYAEFSTMIPVAGSAYTYTYATMGEFLAWIVGWDLILEYLFSGAAVAVSWSGAVQGLLGEFGVTLPAAVSAAPFALEKGHLVTTGAFINLPAIAIIAILTFILVIGIKESANFNNTMVVIKVGVLLALMAYGVWWIFGHRALAAQNLRPFIPANTGTFGEFGWSGVFKGAAVIFFAYVGFDNVSCAAQETRHPQRNMPIGLLGCLAVCAFLFIGVSLVLTAMVHYPQLGVDAPFVFALQHVGAPPILRFGIEIATLAGLTSVALVSLLGQPRIFFSMAKDGLLPAIFAKLHPRFRTPYLTTLVTGAVAAIVAGLLPLDLLGELISIGTLMAFALVCVGVWVLRAKRPDLPRPFRTPWFPLVSTLGVLTCVGQMCMLPLDTWLRLAIWMAIGFAVYFGYSVRHSTLRRRA</sequence>
<evidence type="ECO:0000313" key="8">
    <source>
        <dbReference type="Proteomes" id="UP000825051"/>
    </source>
</evidence>
<organism evidence="7 8">
    <name type="scientific">Horticoccus luteus</name>
    <dbReference type="NCBI Taxonomy" id="2862869"/>
    <lineage>
        <taxon>Bacteria</taxon>
        <taxon>Pseudomonadati</taxon>
        <taxon>Verrucomicrobiota</taxon>
        <taxon>Opitutia</taxon>
        <taxon>Opitutales</taxon>
        <taxon>Opitutaceae</taxon>
        <taxon>Horticoccus</taxon>
    </lineage>
</organism>
<feature type="transmembrane region" description="Helical" evidence="6">
    <location>
        <begin position="194"/>
        <end position="213"/>
    </location>
</feature>
<dbReference type="Proteomes" id="UP000825051">
    <property type="component" value="Chromosome"/>
</dbReference>
<dbReference type="PANTHER" id="PTHR43243">
    <property type="entry name" value="INNER MEMBRANE TRANSPORTER YGJI-RELATED"/>
    <property type="match status" value="1"/>
</dbReference>
<dbReference type="InterPro" id="IPR002293">
    <property type="entry name" value="AA/rel_permease1"/>
</dbReference>
<dbReference type="GO" id="GO:0015171">
    <property type="term" value="F:amino acid transmembrane transporter activity"/>
    <property type="evidence" value="ECO:0007669"/>
    <property type="project" value="TreeGrafter"/>
</dbReference>
<evidence type="ECO:0000256" key="6">
    <source>
        <dbReference type="SAM" id="Phobius"/>
    </source>
</evidence>
<feature type="transmembrane region" description="Helical" evidence="6">
    <location>
        <begin position="399"/>
        <end position="420"/>
    </location>
</feature>
<evidence type="ECO:0000256" key="5">
    <source>
        <dbReference type="ARBA" id="ARBA00023136"/>
    </source>
</evidence>
<feature type="transmembrane region" description="Helical" evidence="6">
    <location>
        <begin position="374"/>
        <end position="393"/>
    </location>
</feature>
<keyword evidence="8" id="KW-1185">Reference proteome</keyword>
<gene>
    <name evidence="7" type="ORF">K0B96_03425</name>
</gene>
<reference evidence="7" key="1">
    <citation type="submission" date="2021-08" db="EMBL/GenBank/DDBJ databases">
        <title>Genome of a novel bacterium of the phylum Verrucomicrobia, Oleiharenicola sp. KSB-15.</title>
        <authorList>
            <person name="Chung J.-H."/>
            <person name="Ahn J.-H."/>
            <person name="Yoon Y."/>
            <person name="Kim D.-Y."/>
            <person name="An S.-H."/>
            <person name="Park I."/>
            <person name="Yeon J."/>
        </authorList>
    </citation>
    <scope>NUCLEOTIDE SEQUENCE</scope>
    <source>
        <strain evidence="7">KSB-15</strain>
    </source>
</reference>
<dbReference type="PANTHER" id="PTHR43243:SF4">
    <property type="entry name" value="CATIONIC AMINO ACID TRANSPORTER 4"/>
    <property type="match status" value="1"/>
</dbReference>
<dbReference type="KEGG" id="ole:K0B96_03425"/>
<proteinExistence type="predicted"/>
<dbReference type="AlphaFoldDB" id="A0A8F9TXI4"/>
<feature type="transmembrane region" description="Helical" evidence="6">
    <location>
        <begin position="432"/>
        <end position="454"/>
    </location>
</feature>
<keyword evidence="3 6" id="KW-0812">Transmembrane</keyword>
<evidence type="ECO:0000256" key="4">
    <source>
        <dbReference type="ARBA" id="ARBA00022989"/>
    </source>
</evidence>
<feature type="transmembrane region" description="Helical" evidence="6">
    <location>
        <begin position="277"/>
        <end position="302"/>
    </location>
</feature>